<organism evidence="1 2">
    <name type="scientific">Aureobasidium pullulans</name>
    <name type="common">Black yeast</name>
    <name type="synonym">Pullularia pullulans</name>
    <dbReference type="NCBI Taxonomy" id="5580"/>
    <lineage>
        <taxon>Eukaryota</taxon>
        <taxon>Fungi</taxon>
        <taxon>Dikarya</taxon>
        <taxon>Ascomycota</taxon>
        <taxon>Pezizomycotina</taxon>
        <taxon>Dothideomycetes</taxon>
        <taxon>Dothideomycetidae</taxon>
        <taxon>Dothideales</taxon>
        <taxon>Saccotheciaceae</taxon>
        <taxon>Aureobasidium</taxon>
    </lineage>
</organism>
<name>A0A4S9X0I5_AURPU</name>
<evidence type="ECO:0000313" key="1">
    <source>
        <dbReference type="EMBL" id="THZ71254.1"/>
    </source>
</evidence>
<sequence>MLIRLCTFDITIELDREPSLVHLYRLGRAHAWQNHEIDIRLTWKLSASHGFHHRLTVSTVFSSTRCVQLNSSPSITTQRIVCRHLFHLADEHICPYKRNIHHSLRSVSRKIRDEATPVLLRRVLLYLVANQDKTLSIFYLFKSSTFHFIEIPWLSYIVTYITKKRQEKAKIRIYKDEMTEKAWFQYYQRKTEDWPAHLGYYSMQELDRIMVGLEAHPIE</sequence>
<gene>
    <name evidence="1" type="ORF">D6C84_10288</name>
</gene>
<dbReference type="Proteomes" id="UP000310039">
    <property type="component" value="Unassembled WGS sequence"/>
</dbReference>
<evidence type="ECO:0000313" key="2">
    <source>
        <dbReference type="Proteomes" id="UP000310039"/>
    </source>
</evidence>
<proteinExistence type="predicted"/>
<comment type="caution">
    <text evidence="1">The sequence shown here is derived from an EMBL/GenBank/DDBJ whole genome shotgun (WGS) entry which is preliminary data.</text>
</comment>
<reference evidence="1 2" key="1">
    <citation type="submission" date="2018-10" db="EMBL/GenBank/DDBJ databases">
        <title>Fifty Aureobasidium pullulans genomes reveal a recombining polyextremotolerant generalist.</title>
        <authorList>
            <person name="Gostincar C."/>
            <person name="Turk M."/>
            <person name="Zajc J."/>
            <person name="Gunde-Cimerman N."/>
        </authorList>
    </citation>
    <scope>NUCLEOTIDE SEQUENCE [LARGE SCALE GENOMIC DNA]</scope>
    <source>
        <strain evidence="1 2">EXF-3403</strain>
    </source>
</reference>
<dbReference type="AlphaFoldDB" id="A0A4S9X0I5"/>
<dbReference type="EMBL" id="QZBT01000333">
    <property type="protein sequence ID" value="THZ71254.1"/>
    <property type="molecule type" value="Genomic_DNA"/>
</dbReference>
<accession>A0A4S9X0I5</accession>
<protein>
    <submittedName>
        <fullName evidence="1">Uncharacterized protein</fullName>
    </submittedName>
</protein>